<dbReference type="RefSeq" id="XP_016619700.1">
    <property type="nucleotide sequence ID" value="XM_016764618.1"/>
</dbReference>
<dbReference type="AlphaFoldDB" id="A0A0D2ET40"/>
<keyword evidence="2" id="KW-1185">Reference proteome</keyword>
<protein>
    <submittedName>
        <fullName evidence="1">Uncharacterized protein</fullName>
    </submittedName>
</protein>
<reference evidence="1" key="1">
    <citation type="submission" date="2015-01" db="EMBL/GenBank/DDBJ databases">
        <title>The Genome Sequence of Cladophialophora bantiana CBS 173.52.</title>
        <authorList>
            <consortium name="The Broad Institute Genomics Platform"/>
            <person name="Cuomo C."/>
            <person name="de Hoog S."/>
            <person name="Gorbushina A."/>
            <person name="Stielow B."/>
            <person name="Teixiera M."/>
            <person name="Abouelleil A."/>
            <person name="Chapman S.B."/>
            <person name="Priest M."/>
            <person name="Young S.K."/>
            <person name="Wortman J."/>
            <person name="Nusbaum C."/>
            <person name="Birren B."/>
        </authorList>
    </citation>
    <scope>NUCLEOTIDE SEQUENCE [LARGE SCALE GENOMIC DNA]</scope>
    <source>
        <strain evidence="1">CBS 173.52</strain>
    </source>
</reference>
<dbReference type="HOGENOM" id="CLU_1510427_0_0_1"/>
<dbReference type="GeneID" id="27699808"/>
<name>A0A0D2ET40_CLAB1</name>
<dbReference type="Proteomes" id="UP000053789">
    <property type="component" value="Unassembled WGS sequence"/>
</dbReference>
<dbReference type="VEuPathDB" id="FungiDB:Z519_06880"/>
<evidence type="ECO:0000313" key="1">
    <source>
        <dbReference type="EMBL" id="KIW93031.1"/>
    </source>
</evidence>
<evidence type="ECO:0000313" key="2">
    <source>
        <dbReference type="Proteomes" id="UP000053789"/>
    </source>
</evidence>
<gene>
    <name evidence="1" type="ORF">Z519_06880</name>
</gene>
<sequence length="178" mass="19538">MSSRSRHRRRQIRESSSSADPSSRIVKLLITVLSLKTDRVSSEELEEARLSESLGGVSVAWGSDQITPEEGEEQSLCLSRLAQSSKLEVEEILVSASMGSKGETASERVDFRESSVLVLLHGRGFVLAVSPFFARIVFCIDIAIFFKVAIGATHCLIPQTPVDFSDEVELVDIDIVNI</sequence>
<dbReference type="EMBL" id="KN846988">
    <property type="protein sequence ID" value="KIW93031.1"/>
    <property type="molecule type" value="Genomic_DNA"/>
</dbReference>
<proteinExistence type="predicted"/>
<accession>A0A0D2ET40</accession>
<organism evidence="1 2">
    <name type="scientific">Cladophialophora bantiana (strain ATCC 10958 / CBS 173.52 / CDC B-1940 / NIH 8579)</name>
    <name type="common">Xylohypha bantiana</name>
    <dbReference type="NCBI Taxonomy" id="1442370"/>
    <lineage>
        <taxon>Eukaryota</taxon>
        <taxon>Fungi</taxon>
        <taxon>Dikarya</taxon>
        <taxon>Ascomycota</taxon>
        <taxon>Pezizomycotina</taxon>
        <taxon>Eurotiomycetes</taxon>
        <taxon>Chaetothyriomycetidae</taxon>
        <taxon>Chaetothyriales</taxon>
        <taxon>Herpotrichiellaceae</taxon>
        <taxon>Cladophialophora</taxon>
    </lineage>
</organism>